<dbReference type="PROSITE" id="PS51257">
    <property type="entry name" value="PROKAR_LIPOPROTEIN"/>
    <property type="match status" value="1"/>
</dbReference>
<evidence type="ECO:0000256" key="3">
    <source>
        <dbReference type="ARBA" id="ARBA00023136"/>
    </source>
</evidence>
<accession>A0A1W7A9J3</accession>
<dbReference type="KEGG" id="mcak:MCCS_06210"/>
<keyword evidence="4" id="KW-0564">Palmitate</keyword>
<evidence type="ECO:0000313" key="11">
    <source>
        <dbReference type="Proteomes" id="UP000194154"/>
    </source>
</evidence>
<dbReference type="GeneID" id="35294758"/>
<reference evidence="9" key="2">
    <citation type="submission" date="2017-04" db="EMBL/GenBank/DDBJ databases">
        <authorList>
            <person name="Afonso C.L."/>
            <person name="Miller P.J."/>
            <person name="Scott M.A."/>
            <person name="Spackman E."/>
            <person name="Goraichik I."/>
            <person name="Dimitrov K.M."/>
            <person name="Suarez D.L."/>
            <person name="Swayne D.E."/>
        </authorList>
    </citation>
    <scope>NUCLEOTIDE SEQUENCE</scope>
    <source>
        <strain evidence="9">KM45013</strain>
    </source>
</reference>
<evidence type="ECO:0000256" key="6">
    <source>
        <dbReference type="PIRNR" id="PIRNR002854"/>
    </source>
</evidence>
<dbReference type="Proteomes" id="UP000294865">
    <property type="component" value="Unassembled WGS sequence"/>
</dbReference>
<dbReference type="PIRSF" id="PIRSF002854">
    <property type="entry name" value="MetQ"/>
    <property type="match status" value="1"/>
</dbReference>
<evidence type="ECO:0000256" key="8">
    <source>
        <dbReference type="SAM" id="SignalP"/>
    </source>
</evidence>
<evidence type="ECO:0000313" key="9">
    <source>
        <dbReference type="EMBL" id="ARQ06271.1"/>
    </source>
</evidence>
<dbReference type="AlphaFoldDB" id="A0A1W7A9J3"/>
<dbReference type="PANTHER" id="PTHR30429">
    <property type="entry name" value="D-METHIONINE-BINDING LIPOPROTEIN METQ"/>
    <property type="match status" value="1"/>
</dbReference>
<sequence length="280" mass="30767">MKKLFVLLLSLVVVLAACGGKESKEKTVKIGVTGVDSKVWEVVKAEAKKEGINIEFVEFQDYTAPNNALAEGEIDLNAFQHFAFLDQFKKDHNLDISVIGTTVFAPLGVYSEKVKDIKDIKEGDTIAIPDDVTNQARALRLLEAGGLIKLSDDFGLFGGPDKIKENKLNIKIKPIDAQQTPRVLPDVAASIINNGVAARAGFNPKDDPIFLEDSNSENVAPYINVIAAQTKDKDNKTYKKIVELYHSDKAKDALKEDTKDGEIAKNLNADEIKKIEDNLK</sequence>
<dbReference type="EMBL" id="SDQG01000002">
    <property type="protein sequence ID" value="TDM17272.1"/>
    <property type="molecule type" value="Genomic_DNA"/>
</dbReference>
<keyword evidence="11" id="KW-1185">Reference proteome</keyword>
<evidence type="ECO:0000256" key="5">
    <source>
        <dbReference type="ARBA" id="ARBA00023288"/>
    </source>
</evidence>
<organism evidence="9 11">
    <name type="scientific">Macrococcoides canis</name>
    <dbReference type="NCBI Taxonomy" id="1855823"/>
    <lineage>
        <taxon>Bacteria</taxon>
        <taxon>Bacillati</taxon>
        <taxon>Bacillota</taxon>
        <taxon>Bacilli</taxon>
        <taxon>Bacillales</taxon>
        <taxon>Staphylococcaceae</taxon>
        <taxon>Macrococcoides</taxon>
    </lineage>
</organism>
<dbReference type="CDD" id="cd13596">
    <property type="entry name" value="PBP2_lipoprotein_GmpC"/>
    <property type="match status" value="1"/>
</dbReference>
<evidence type="ECO:0000313" key="10">
    <source>
        <dbReference type="EMBL" id="TDM17272.1"/>
    </source>
</evidence>
<feature type="signal peptide" evidence="8">
    <location>
        <begin position="1"/>
        <end position="19"/>
    </location>
</feature>
<dbReference type="PANTHER" id="PTHR30429:SF3">
    <property type="entry name" value="LIPOPROTEIN"/>
    <property type="match status" value="1"/>
</dbReference>
<dbReference type="Proteomes" id="UP000194154">
    <property type="component" value="Chromosome"/>
</dbReference>
<protein>
    <recommendedName>
        <fullName evidence="6">Lipoprotein</fullName>
    </recommendedName>
</protein>
<name>A0A1W7A9J3_9STAP</name>
<gene>
    <name evidence="9" type="primary">metQ_2</name>
    <name evidence="10" type="ORF">ETI04_05085</name>
    <name evidence="9" type="ORF">MCCS_06210</name>
</gene>
<dbReference type="InterPro" id="IPR004872">
    <property type="entry name" value="Lipoprotein_NlpA"/>
</dbReference>
<feature type="chain" id="PRO_5042342573" description="Lipoprotein" evidence="8">
    <location>
        <begin position="20"/>
        <end position="280"/>
    </location>
</feature>
<comment type="similarity">
    <text evidence="6">Belongs to the nlpA lipoprotein family.</text>
</comment>
<proteinExistence type="inferred from homology"/>
<dbReference type="Gene3D" id="3.40.190.10">
    <property type="entry name" value="Periplasmic binding protein-like II"/>
    <property type="match status" value="2"/>
</dbReference>
<keyword evidence="2 8" id="KW-0732">Signal</keyword>
<dbReference type="SUPFAM" id="SSF53850">
    <property type="entry name" value="Periplasmic binding protein-like II"/>
    <property type="match status" value="1"/>
</dbReference>
<keyword evidence="3" id="KW-0472">Membrane</keyword>
<reference evidence="10 12" key="3">
    <citation type="submission" date="2019-01" db="EMBL/GenBank/DDBJ databases">
        <title>Draft genome sequences of Macrococcus caseolyticus, Macrococcus canis, Macrococcus bohemicus and Macrococcus goetzii.</title>
        <authorList>
            <person name="Mazhar S."/>
            <person name="Altermann E."/>
            <person name="Hill C."/>
            <person name="Mcauliffe O."/>
        </authorList>
    </citation>
    <scope>NUCLEOTIDE SEQUENCE [LARGE SCALE GENOMIC DNA]</scope>
    <source>
        <strain evidence="10 12">DPC7162</strain>
    </source>
</reference>
<evidence type="ECO:0000256" key="2">
    <source>
        <dbReference type="ARBA" id="ARBA00022729"/>
    </source>
</evidence>
<comment type="subcellular location">
    <subcellularLocation>
        <location evidence="1">Membrane</location>
        <topology evidence="1">Lipid-anchor</topology>
    </subcellularLocation>
</comment>
<dbReference type="GO" id="GO:0016020">
    <property type="term" value="C:membrane"/>
    <property type="evidence" value="ECO:0007669"/>
    <property type="project" value="UniProtKB-SubCell"/>
</dbReference>
<dbReference type="EMBL" id="CP021059">
    <property type="protein sequence ID" value="ARQ06271.1"/>
    <property type="molecule type" value="Genomic_DNA"/>
</dbReference>
<dbReference type="OrthoDB" id="9812878at2"/>
<dbReference type="STRING" id="1855823.MCCS_06210"/>
<keyword evidence="5 6" id="KW-0449">Lipoprotein</keyword>
<evidence type="ECO:0000256" key="4">
    <source>
        <dbReference type="ARBA" id="ARBA00023139"/>
    </source>
</evidence>
<dbReference type="RefSeq" id="WP_086041947.1">
    <property type="nucleotide sequence ID" value="NZ_CBCRZA010000001.1"/>
</dbReference>
<evidence type="ECO:0000313" key="12">
    <source>
        <dbReference type="Proteomes" id="UP000294865"/>
    </source>
</evidence>
<evidence type="ECO:0000256" key="7">
    <source>
        <dbReference type="PIRSR" id="PIRSR002854-1"/>
    </source>
</evidence>
<feature type="lipid moiety-binding region" description="S-diacylglycerol cysteine" evidence="7">
    <location>
        <position position="18"/>
    </location>
</feature>
<reference evidence="9 11" key="1">
    <citation type="journal article" date="2017" name="Int. J. Syst. Evol. Microbiol.">
        <title>Macrococcus canis sp. nov., a skin bacterium associated with infections in dogs.</title>
        <authorList>
            <person name="Gobeli Brawand S."/>
            <person name="Cotting K."/>
            <person name="Gomez-Sanz E."/>
            <person name="Collaud A."/>
            <person name="Thomann A."/>
            <person name="Brodard I."/>
            <person name="Rodriguez-Campos S."/>
            <person name="Strauss C."/>
            <person name="Perreten V."/>
        </authorList>
    </citation>
    <scope>NUCLEOTIDE SEQUENCE [LARGE SCALE GENOMIC DNA]</scope>
    <source>
        <strain evidence="9 11">KM45013</strain>
    </source>
</reference>
<evidence type="ECO:0000256" key="1">
    <source>
        <dbReference type="ARBA" id="ARBA00004635"/>
    </source>
</evidence>
<dbReference type="Pfam" id="PF03180">
    <property type="entry name" value="Lipoprotein_9"/>
    <property type="match status" value="1"/>
</dbReference>